<sequence>APLAPRRGLLSYTTLLQHEGGVQGGRDLTFTNMKWHNLYGRLLSYQRLYEAWLKVKANKGAGGVDGISLSAFERNLEEHLQQLLSDLRAKTYKPLPVLRRYIPKKNGKKRPLGLPSIRDKVVQQTVVDILQPLYETEFHPASVGFRPGKGAFNAFGRIIHMMEQGYVWVYDADIKGYFDCISHRILLRIMKRRIADRSILSLIWQWLKAGVMENGVRSFSKAGSPQGGVISPLLANIYLNELDWELRRAGVQFVRYADDFLVFSKDEVGVQHGKAIVQDVMGRLKLDLSAEKTRTLHLMEHRDANGRTIPELEYLGVAIQGWFRKRDGSWSFGLKCTPEAMKEFRGAIKEKTPKTHTLSLAALVDRVNPTIMGKAAYWAQAAKAVQVYRTIRGQCRCATALLGQQTAKLDSYVRQSIRRCRLSQRGGSKTYRRANMLSIIYTHERLVGAGLRYAERIIRDAATGQPMADEEYLAVIRQRREKAALAKRQRKPDDTPYWSRRAAAYERAQERVHKFESK</sequence>
<dbReference type="PROSITE" id="PS50878">
    <property type="entry name" value="RT_POL"/>
    <property type="match status" value="1"/>
</dbReference>
<dbReference type="EMBL" id="FRAF01000049">
    <property type="protein sequence ID" value="SHL16120.1"/>
    <property type="molecule type" value="Genomic_DNA"/>
</dbReference>
<dbReference type="Proteomes" id="UP000184016">
    <property type="component" value="Unassembled WGS sequence"/>
</dbReference>
<dbReference type="SUPFAM" id="SSF56672">
    <property type="entry name" value="DNA/RNA polymerases"/>
    <property type="match status" value="1"/>
</dbReference>
<dbReference type="NCBIfam" id="TIGR04416">
    <property type="entry name" value="group_II_RT_mat"/>
    <property type="match status" value="1"/>
</dbReference>
<dbReference type="InterPro" id="IPR051083">
    <property type="entry name" value="GrpII_Intron_Splice-Mob/Def"/>
</dbReference>
<feature type="domain" description="Reverse transcriptase" evidence="1">
    <location>
        <begin position="83"/>
        <end position="319"/>
    </location>
</feature>
<keyword evidence="2" id="KW-0808">Transferase</keyword>
<dbReference type="RefSeq" id="WP_072875441.1">
    <property type="nucleotide sequence ID" value="NZ_FRAF01000049.1"/>
</dbReference>
<gene>
    <name evidence="2" type="ORF">SAMN05443507_1491</name>
</gene>
<dbReference type="Pfam" id="PF00078">
    <property type="entry name" value="RVT_1"/>
    <property type="match status" value="1"/>
</dbReference>
<proteinExistence type="predicted"/>
<evidence type="ECO:0000313" key="3">
    <source>
        <dbReference type="Proteomes" id="UP000184016"/>
    </source>
</evidence>
<dbReference type="STRING" id="1830138.SAMN05443507_1491"/>
<dbReference type="GO" id="GO:0003964">
    <property type="term" value="F:RNA-directed DNA polymerase activity"/>
    <property type="evidence" value="ECO:0007669"/>
    <property type="project" value="UniProtKB-KW"/>
</dbReference>
<keyword evidence="2" id="KW-0695">RNA-directed DNA polymerase</keyword>
<dbReference type="AlphaFoldDB" id="A0A1M6YDE7"/>
<dbReference type="CDD" id="cd01651">
    <property type="entry name" value="RT_G2_intron"/>
    <property type="match status" value="1"/>
</dbReference>
<dbReference type="InterPro" id="IPR000477">
    <property type="entry name" value="RT_dom"/>
</dbReference>
<keyword evidence="3" id="KW-1185">Reference proteome</keyword>
<dbReference type="PANTHER" id="PTHR34047:SF8">
    <property type="entry name" value="PROTEIN YKFC"/>
    <property type="match status" value="1"/>
</dbReference>
<dbReference type="PANTHER" id="PTHR34047">
    <property type="entry name" value="NUCLEAR INTRON MATURASE 1, MITOCHONDRIAL-RELATED"/>
    <property type="match status" value="1"/>
</dbReference>
<keyword evidence="2" id="KW-0548">Nucleotidyltransferase</keyword>
<dbReference type="InterPro" id="IPR030931">
    <property type="entry name" value="Group_II_RT_mat"/>
</dbReference>
<accession>A0A1M6YDE7</accession>
<name>A0A1M6YDE7_9BACL</name>
<evidence type="ECO:0000259" key="1">
    <source>
        <dbReference type="PROSITE" id="PS50878"/>
    </source>
</evidence>
<protein>
    <submittedName>
        <fullName evidence="2">Group II intron reverse transcriptase/maturase</fullName>
    </submittedName>
</protein>
<reference evidence="3" key="1">
    <citation type="submission" date="2016-11" db="EMBL/GenBank/DDBJ databases">
        <authorList>
            <person name="Varghese N."/>
            <person name="Submissions S."/>
        </authorList>
    </citation>
    <scope>NUCLEOTIDE SEQUENCE [LARGE SCALE GENOMIC DNA]</scope>
    <source>
        <strain evidence="3">USBA-503</strain>
    </source>
</reference>
<evidence type="ECO:0000313" key="2">
    <source>
        <dbReference type="EMBL" id="SHL16120.1"/>
    </source>
</evidence>
<organism evidence="2 3">
    <name type="scientific">Alicyclobacillus tolerans</name>
    <dbReference type="NCBI Taxonomy" id="90970"/>
    <lineage>
        <taxon>Bacteria</taxon>
        <taxon>Bacillati</taxon>
        <taxon>Bacillota</taxon>
        <taxon>Bacilli</taxon>
        <taxon>Bacillales</taxon>
        <taxon>Alicyclobacillaceae</taxon>
        <taxon>Alicyclobacillus</taxon>
    </lineage>
</organism>
<dbReference type="InterPro" id="IPR043502">
    <property type="entry name" value="DNA/RNA_pol_sf"/>
</dbReference>
<feature type="non-terminal residue" evidence="2">
    <location>
        <position position="1"/>
    </location>
</feature>